<evidence type="ECO:0000313" key="2">
    <source>
        <dbReference type="Proteomes" id="UP001523230"/>
    </source>
</evidence>
<dbReference type="EMBL" id="QFDM01000003">
    <property type="protein sequence ID" value="MCM2466719.1"/>
    <property type="molecule type" value="Genomic_DNA"/>
</dbReference>
<dbReference type="RefSeq" id="WP_250987993.1">
    <property type="nucleotide sequence ID" value="NZ_QFDM01000003.1"/>
</dbReference>
<reference evidence="1 2" key="1">
    <citation type="submission" date="2018-05" db="EMBL/GenBank/DDBJ databases">
        <title>Isolation and characterization of genus Methanoculleus species and their viruses from deep sea marine sediment offshore southwestern Taiwan.</title>
        <authorList>
            <person name="Wei W.-H."/>
            <person name="Chen W.-C."/>
            <person name="Lai M.-C."/>
            <person name="Chen S.-C."/>
        </authorList>
    </citation>
    <scope>NUCLEOTIDE SEQUENCE [LARGE SCALE GENOMIC DNA]</scope>
    <source>
        <strain evidence="1 2">CWC-02</strain>
    </source>
</reference>
<dbReference type="Proteomes" id="UP001523230">
    <property type="component" value="Unassembled WGS sequence"/>
</dbReference>
<comment type="caution">
    <text evidence="1">The sequence shown here is derived from an EMBL/GenBank/DDBJ whole genome shotgun (WGS) entry which is preliminary data.</text>
</comment>
<accession>A0ABD4TGX5</accession>
<gene>
    <name evidence="1" type="ORF">DIC75_10465</name>
</gene>
<evidence type="ECO:0000313" key="1">
    <source>
        <dbReference type="EMBL" id="MCM2466719.1"/>
    </source>
</evidence>
<name>A0ABD4TGX5_9EURY</name>
<keyword evidence="2" id="KW-1185">Reference proteome</keyword>
<proteinExistence type="predicted"/>
<sequence length="70" mass="8005">MEHRSAYLNALAKADDGDYAPIIETLYTIYREQHGRIADAVGQKLSDGNSRIREENARIVRQFAELKKKV</sequence>
<dbReference type="AlphaFoldDB" id="A0ABD4TGX5"/>
<protein>
    <submittedName>
        <fullName evidence="1">Uncharacterized protein</fullName>
    </submittedName>
</protein>
<organism evidence="1 2">
    <name type="scientific">Methanoculleus oceani</name>
    <dbReference type="NCBI Taxonomy" id="2184756"/>
    <lineage>
        <taxon>Archaea</taxon>
        <taxon>Methanobacteriati</taxon>
        <taxon>Methanobacteriota</taxon>
        <taxon>Stenosarchaea group</taxon>
        <taxon>Methanomicrobia</taxon>
        <taxon>Methanomicrobiales</taxon>
        <taxon>Methanomicrobiaceae</taxon>
        <taxon>Methanoculleus</taxon>
    </lineage>
</organism>